<evidence type="ECO:0000313" key="2">
    <source>
        <dbReference type="EMBL" id="KAA6357636.1"/>
    </source>
</evidence>
<feature type="non-terminal residue" evidence="2">
    <location>
        <position position="223"/>
    </location>
</feature>
<feature type="region of interest" description="Disordered" evidence="1">
    <location>
        <begin position="87"/>
        <end position="142"/>
    </location>
</feature>
<protein>
    <submittedName>
        <fullName evidence="2">Uncharacterized protein</fullName>
    </submittedName>
</protein>
<gene>
    <name evidence="2" type="ORF">EZS28_046837</name>
</gene>
<organism evidence="2 3">
    <name type="scientific">Streblomastix strix</name>
    <dbReference type="NCBI Taxonomy" id="222440"/>
    <lineage>
        <taxon>Eukaryota</taxon>
        <taxon>Metamonada</taxon>
        <taxon>Preaxostyla</taxon>
        <taxon>Oxymonadida</taxon>
        <taxon>Streblomastigidae</taxon>
        <taxon>Streblomastix</taxon>
    </lineage>
</organism>
<sequence>MQLSSRNIQRSNILHSRREIYAFSCDETCIVFDVIESEVNLGKQQLLLILPNDIYIYYKKFGSAKLVETSYREVFDSIRRVMKGNAPQQLPAPQQSGDQQQQGANPNQNQQGQRNTAQQGESPKQDQQGQQTMNNSQNGNVNNQGVLFKQQVQIVPVQNDQFRYLHRKGGEKMVGVSRYLVAKMSYDSLFLLRDITIVGHRLDFGGRLAAKIENLLIDNIEAG</sequence>
<reference evidence="2 3" key="1">
    <citation type="submission" date="2019-03" db="EMBL/GenBank/DDBJ databases">
        <title>Single cell metagenomics reveals metabolic interactions within the superorganism composed of flagellate Streblomastix strix and complex community of Bacteroidetes bacteria on its surface.</title>
        <authorList>
            <person name="Treitli S.C."/>
            <person name="Kolisko M."/>
            <person name="Husnik F."/>
            <person name="Keeling P."/>
            <person name="Hampl V."/>
        </authorList>
    </citation>
    <scope>NUCLEOTIDE SEQUENCE [LARGE SCALE GENOMIC DNA]</scope>
    <source>
        <strain evidence="2">ST1C</strain>
    </source>
</reference>
<proteinExistence type="predicted"/>
<accession>A0A5J4TGJ3</accession>
<feature type="compositionally biased region" description="Low complexity" evidence="1">
    <location>
        <begin position="88"/>
        <end position="119"/>
    </location>
</feature>
<comment type="caution">
    <text evidence="2">The sequence shown here is derived from an EMBL/GenBank/DDBJ whole genome shotgun (WGS) entry which is preliminary data.</text>
</comment>
<dbReference type="Proteomes" id="UP000324800">
    <property type="component" value="Unassembled WGS sequence"/>
</dbReference>
<feature type="compositionally biased region" description="Polar residues" evidence="1">
    <location>
        <begin position="120"/>
        <end position="133"/>
    </location>
</feature>
<dbReference type="EMBL" id="SNRW01031098">
    <property type="protein sequence ID" value="KAA6357636.1"/>
    <property type="molecule type" value="Genomic_DNA"/>
</dbReference>
<dbReference type="AlphaFoldDB" id="A0A5J4TGJ3"/>
<name>A0A5J4TGJ3_9EUKA</name>
<evidence type="ECO:0000313" key="3">
    <source>
        <dbReference type="Proteomes" id="UP000324800"/>
    </source>
</evidence>
<evidence type="ECO:0000256" key="1">
    <source>
        <dbReference type="SAM" id="MobiDB-lite"/>
    </source>
</evidence>